<gene>
    <name evidence="1" type="ORF">MATL_G00038830</name>
</gene>
<reference evidence="1" key="1">
    <citation type="submission" date="2021-01" db="EMBL/GenBank/DDBJ databases">
        <authorList>
            <person name="Zahm M."/>
            <person name="Roques C."/>
            <person name="Cabau C."/>
            <person name="Klopp C."/>
            <person name="Donnadieu C."/>
            <person name="Jouanno E."/>
            <person name="Lampietro C."/>
            <person name="Louis A."/>
            <person name="Herpin A."/>
            <person name="Echchiki A."/>
            <person name="Berthelot C."/>
            <person name="Parey E."/>
            <person name="Roest-Crollius H."/>
            <person name="Braasch I."/>
            <person name="Postlethwait J."/>
            <person name="Bobe J."/>
            <person name="Montfort J."/>
            <person name="Bouchez O."/>
            <person name="Begum T."/>
            <person name="Mejri S."/>
            <person name="Adams A."/>
            <person name="Chen W.-J."/>
            <person name="Guiguen Y."/>
        </authorList>
    </citation>
    <scope>NUCLEOTIDE SEQUENCE</scope>
    <source>
        <strain evidence="1">YG-15Mar2019-1</strain>
        <tissue evidence="1">Brain</tissue>
    </source>
</reference>
<proteinExistence type="predicted"/>
<sequence length="100" mass="11262">MAPVPLRERVSAPRQYFPEFSSAARLPFRHGSRRTRTCTMVAWSVGMCAVDPRKIMSRLKRDERGDGVRIRGVKPGSELLKVSSKGRWCPDQRGETGLSC</sequence>
<evidence type="ECO:0000313" key="2">
    <source>
        <dbReference type="Proteomes" id="UP001046870"/>
    </source>
</evidence>
<accession>A0A9D3QE79</accession>
<dbReference type="EMBL" id="JAFDVH010000002">
    <property type="protein sequence ID" value="KAG7488846.1"/>
    <property type="molecule type" value="Genomic_DNA"/>
</dbReference>
<dbReference type="Proteomes" id="UP001046870">
    <property type="component" value="Chromosome 2"/>
</dbReference>
<protein>
    <submittedName>
        <fullName evidence="1">Uncharacterized protein</fullName>
    </submittedName>
</protein>
<name>A0A9D3QE79_MEGAT</name>
<dbReference type="AlphaFoldDB" id="A0A9D3QE79"/>
<keyword evidence="2" id="KW-1185">Reference proteome</keyword>
<comment type="caution">
    <text evidence="1">The sequence shown here is derived from an EMBL/GenBank/DDBJ whole genome shotgun (WGS) entry which is preliminary data.</text>
</comment>
<evidence type="ECO:0000313" key="1">
    <source>
        <dbReference type="EMBL" id="KAG7488846.1"/>
    </source>
</evidence>
<organism evidence="1 2">
    <name type="scientific">Megalops atlanticus</name>
    <name type="common">Tarpon</name>
    <name type="synonym">Clupea gigantea</name>
    <dbReference type="NCBI Taxonomy" id="7932"/>
    <lineage>
        <taxon>Eukaryota</taxon>
        <taxon>Metazoa</taxon>
        <taxon>Chordata</taxon>
        <taxon>Craniata</taxon>
        <taxon>Vertebrata</taxon>
        <taxon>Euteleostomi</taxon>
        <taxon>Actinopterygii</taxon>
        <taxon>Neopterygii</taxon>
        <taxon>Teleostei</taxon>
        <taxon>Elopiformes</taxon>
        <taxon>Megalopidae</taxon>
        <taxon>Megalops</taxon>
    </lineage>
</organism>